<keyword evidence="1" id="KW-1133">Transmembrane helix</keyword>
<protein>
    <submittedName>
        <fullName evidence="2">Uncharacterized protein</fullName>
    </submittedName>
</protein>
<keyword evidence="1" id="KW-0812">Transmembrane</keyword>
<gene>
    <name evidence="2" type="ordered locus">Ent638_1026</name>
</gene>
<dbReference type="Proteomes" id="UP000000230">
    <property type="component" value="Chromosome"/>
</dbReference>
<dbReference type="AlphaFoldDB" id="A0A9J9GEV8"/>
<keyword evidence="1" id="KW-0472">Membrane</keyword>
<sequence>MKKMNDKTHIKLGRYVVNFVPVLFICAMAAMCFGVQNALTVTIKENAALTKRLTASDLKKSEAERQLAANKGTPASPSIVIISPDGSKVRTLEGPKEYSSFQRDIVF</sequence>
<evidence type="ECO:0000313" key="3">
    <source>
        <dbReference type="Proteomes" id="UP000000230"/>
    </source>
</evidence>
<evidence type="ECO:0000256" key="1">
    <source>
        <dbReference type="SAM" id="Phobius"/>
    </source>
</evidence>
<evidence type="ECO:0000313" key="2">
    <source>
        <dbReference type="EMBL" id="ABP59708.1"/>
    </source>
</evidence>
<dbReference type="KEGG" id="ent:Ent638_1026"/>
<accession>A0A9J9GEV8</accession>
<proteinExistence type="predicted"/>
<dbReference type="EMBL" id="CP000653">
    <property type="protein sequence ID" value="ABP59708.1"/>
    <property type="molecule type" value="Genomic_DNA"/>
</dbReference>
<organism evidence="2 3">
    <name type="scientific">Enterobacter sp. (strain 638)</name>
    <dbReference type="NCBI Taxonomy" id="399742"/>
    <lineage>
        <taxon>Bacteria</taxon>
        <taxon>Pseudomonadati</taxon>
        <taxon>Pseudomonadota</taxon>
        <taxon>Gammaproteobacteria</taxon>
        <taxon>Enterobacterales</taxon>
        <taxon>Enterobacteriaceae</taxon>
        <taxon>Enterobacter</taxon>
    </lineage>
</organism>
<feature type="transmembrane region" description="Helical" evidence="1">
    <location>
        <begin position="12"/>
        <end position="36"/>
    </location>
</feature>
<reference evidence="3" key="1">
    <citation type="journal article" date="2010" name="PLoS Genet.">
        <title>Genome sequence of the plant growth promoting endophytic bacterium Enterobacter sp. 638.</title>
        <authorList>
            <person name="Taghavi S."/>
            <person name="van der Lelie D."/>
            <person name="Hoffman A."/>
            <person name="Zhang Y.B."/>
            <person name="Walla M.D."/>
            <person name="Vangronsveld J."/>
            <person name="Newman L."/>
            <person name="Monchy S."/>
        </authorList>
    </citation>
    <scope>NUCLEOTIDE SEQUENCE [LARGE SCALE GENOMIC DNA]</scope>
    <source>
        <strain evidence="3">638</strain>
    </source>
</reference>
<name>A0A9J9GEV8_ENT38</name>
<keyword evidence="3" id="KW-1185">Reference proteome</keyword>